<dbReference type="PIRSF" id="PIRSF002854">
    <property type="entry name" value="MetQ"/>
    <property type="match status" value="1"/>
</dbReference>
<comment type="subcellular location">
    <subcellularLocation>
        <location evidence="1">Membrane</location>
        <topology evidence="1">Lipid-anchor</topology>
    </subcellularLocation>
</comment>
<protein>
    <recommendedName>
        <fullName evidence="6">Lipoprotein</fullName>
    </recommendedName>
</protein>
<dbReference type="EMBL" id="JAJFAT010000003">
    <property type="protein sequence ID" value="MCC3144380.1"/>
    <property type="molecule type" value="Genomic_DNA"/>
</dbReference>
<dbReference type="Proteomes" id="UP001199296">
    <property type="component" value="Unassembled WGS sequence"/>
</dbReference>
<proteinExistence type="inferred from homology"/>
<gene>
    <name evidence="8" type="ORF">LJ207_03480</name>
</gene>
<dbReference type="Pfam" id="PF03180">
    <property type="entry name" value="Lipoprotein_9"/>
    <property type="match status" value="1"/>
</dbReference>
<reference evidence="8 9" key="1">
    <citation type="submission" date="2021-10" db="EMBL/GenBank/DDBJ databases">
        <authorList>
            <person name="Grouzdev D.S."/>
            <person name="Pantiukh K.S."/>
            <person name="Krutkina M.S."/>
        </authorList>
    </citation>
    <scope>NUCLEOTIDE SEQUENCE [LARGE SCALE GENOMIC DNA]</scope>
    <source>
        <strain evidence="8 9">Z-7514</strain>
    </source>
</reference>
<dbReference type="CDD" id="cd13597">
    <property type="entry name" value="PBP2_lipoprotein_Tp32"/>
    <property type="match status" value="1"/>
</dbReference>
<evidence type="ECO:0000256" key="1">
    <source>
        <dbReference type="ARBA" id="ARBA00004635"/>
    </source>
</evidence>
<dbReference type="RefSeq" id="WP_229344111.1">
    <property type="nucleotide sequence ID" value="NZ_JAJFAT010000003.1"/>
</dbReference>
<dbReference type="PANTHER" id="PTHR30429:SF0">
    <property type="entry name" value="METHIONINE-BINDING LIPOPROTEIN METQ"/>
    <property type="match status" value="1"/>
</dbReference>
<evidence type="ECO:0000256" key="5">
    <source>
        <dbReference type="ARBA" id="ARBA00023288"/>
    </source>
</evidence>
<dbReference type="InterPro" id="IPR004872">
    <property type="entry name" value="Lipoprotein_NlpA"/>
</dbReference>
<feature type="chain" id="PRO_5043363708" description="Lipoprotein" evidence="7">
    <location>
        <begin position="26"/>
        <end position="284"/>
    </location>
</feature>
<organism evidence="8 9">
    <name type="scientific">Halanaerobium polyolivorans</name>
    <dbReference type="NCBI Taxonomy" id="2886943"/>
    <lineage>
        <taxon>Bacteria</taxon>
        <taxon>Bacillati</taxon>
        <taxon>Bacillota</taxon>
        <taxon>Clostridia</taxon>
        <taxon>Halanaerobiales</taxon>
        <taxon>Halanaerobiaceae</taxon>
        <taxon>Halanaerobium</taxon>
    </lineage>
</organism>
<dbReference type="GO" id="GO:0016020">
    <property type="term" value="C:membrane"/>
    <property type="evidence" value="ECO:0007669"/>
    <property type="project" value="UniProtKB-SubCell"/>
</dbReference>
<evidence type="ECO:0000256" key="4">
    <source>
        <dbReference type="ARBA" id="ARBA00023139"/>
    </source>
</evidence>
<evidence type="ECO:0000256" key="2">
    <source>
        <dbReference type="ARBA" id="ARBA00022729"/>
    </source>
</evidence>
<name>A0AAW4WV21_9FIRM</name>
<evidence type="ECO:0000256" key="6">
    <source>
        <dbReference type="PIRNR" id="PIRNR002854"/>
    </source>
</evidence>
<comment type="similarity">
    <text evidence="6">Belongs to the nlpA lipoprotein family.</text>
</comment>
<sequence length="284" mass="31234">MMIKKGVLVLVVLAFVVVASFSAMADDHVLRVGATPVPHAEILEFVQDDLAERGIELEIIEFTDYVTPNLSLDDGSIDANYFQHIPYLDQFNADRGLDLVPVARVHVEPIALYSDKYDSLEAIPEGASIAVPNDPSNEGRALILLHNSGVITLDDPENLNATPIDIVDNPKNLRFNELEAAQLPRVLPDVAGAVINTNYALEANLNPLDDALVIEDSDSPYVNVVAVRSEDQDNEKIKILREVLNSQKVEDFILEEYQGAVVPAFTPVDAEDVSEEAVRSNYIF</sequence>
<evidence type="ECO:0000256" key="7">
    <source>
        <dbReference type="SAM" id="SignalP"/>
    </source>
</evidence>
<feature type="signal peptide" evidence="7">
    <location>
        <begin position="1"/>
        <end position="25"/>
    </location>
</feature>
<dbReference type="PANTHER" id="PTHR30429">
    <property type="entry name" value="D-METHIONINE-BINDING LIPOPROTEIN METQ"/>
    <property type="match status" value="1"/>
</dbReference>
<keyword evidence="9" id="KW-1185">Reference proteome</keyword>
<keyword evidence="3" id="KW-0472">Membrane</keyword>
<evidence type="ECO:0000313" key="8">
    <source>
        <dbReference type="EMBL" id="MCC3144380.1"/>
    </source>
</evidence>
<keyword evidence="4" id="KW-0564">Palmitate</keyword>
<keyword evidence="5 6" id="KW-0449">Lipoprotein</keyword>
<comment type="caution">
    <text evidence="8">The sequence shown here is derived from an EMBL/GenBank/DDBJ whole genome shotgun (WGS) entry which is preliminary data.</text>
</comment>
<evidence type="ECO:0000256" key="3">
    <source>
        <dbReference type="ARBA" id="ARBA00023136"/>
    </source>
</evidence>
<accession>A0AAW4WV21</accession>
<keyword evidence="2 7" id="KW-0732">Signal</keyword>
<dbReference type="AlphaFoldDB" id="A0AAW4WV21"/>
<evidence type="ECO:0000313" key="9">
    <source>
        <dbReference type="Proteomes" id="UP001199296"/>
    </source>
</evidence>
<dbReference type="Gene3D" id="3.40.190.10">
    <property type="entry name" value="Periplasmic binding protein-like II"/>
    <property type="match status" value="2"/>
</dbReference>
<dbReference type="SUPFAM" id="SSF53850">
    <property type="entry name" value="Periplasmic binding protein-like II"/>
    <property type="match status" value="1"/>
</dbReference>